<name>A0AAD5YPL5_9AGAR</name>
<dbReference type="Proteomes" id="UP001213000">
    <property type="component" value="Unassembled WGS sequence"/>
</dbReference>
<reference evidence="1" key="1">
    <citation type="submission" date="2022-07" db="EMBL/GenBank/DDBJ databases">
        <title>Genome Sequence of Leucocoprinus birnbaumii.</title>
        <authorList>
            <person name="Buettner E."/>
        </authorList>
    </citation>
    <scope>NUCLEOTIDE SEQUENCE</scope>
    <source>
        <strain evidence="1">VT141</strain>
    </source>
</reference>
<gene>
    <name evidence="1" type="ORF">NP233_g7809</name>
</gene>
<protein>
    <submittedName>
        <fullName evidence="1">Uncharacterized protein</fullName>
    </submittedName>
</protein>
<proteinExistence type="predicted"/>
<comment type="caution">
    <text evidence="1">The sequence shown here is derived from an EMBL/GenBank/DDBJ whole genome shotgun (WGS) entry which is preliminary data.</text>
</comment>
<keyword evidence="2" id="KW-1185">Reference proteome</keyword>
<organism evidence="1 2">
    <name type="scientific">Leucocoprinus birnbaumii</name>
    <dbReference type="NCBI Taxonomy" id="56174"/>
    <lineage>
        <taxon>Eukaryota</taxon>
        <taxon>Fungi</taxon>
        <taxon>Dikarya</taxon>
        <taxon>Basidiomycota</taxon>
        <taxon>Agaricomycotina</taxon>
        <taxon>Agaricomycetes</taxon>
        <taxon>Agaricomycetidae</taxon>
        <taxon>Agaricales</taxon>
        <taxon>Agaricineae</taxon>
        <taxon>Agaricaceae</taxon>
        <taxon>Leucocoprinus</taxon>
    </lineage>
</organism>
<accession>A0AAD5YPL5</accession>
<evidence type="ECO:0000313" key="2">
    <source>
        <dbReference type="Proteomes" id="UP001213000"/>
    </source>
</evidence>
<evidence type="ECO:0000313" key="1">
    <source>
        <dbReference type="EMBL" id="KAJ3565166.1"/>
    </source>
</evidence>
<dbReference type="AlphaFoldDB" id="A0AAD5YPL5"/>
<dbReference type="EMBL" id="JANIEX010000595">
    <property type="protein sequence ID" value="KAJ3565166.1"/>
    <property type="molecule type" value="Genomic_DNA"/>
</dbReference>
<sequence>MSPALLRDDHFYIRHVSSNLVIDAGSTIPSSENAVFLNAREPIVYGQDSQRWRIEIPSDPEMSARGCTNNSKDACQPAHALTEEHDKGEHVAKGGIIVQAKRRTSPREIRQQLWRYDAKARMLVPWRDEGRLHVIGRKGLAYPLNYVVADTLHNGRGEETRWEWALDRA</sequence>